<feature type="repeat" description="ANK" evidence="3">
    <location>
        <begin position="241"/>
        <end position="273"/>
    </location>
</feature>
<dbReference type="PRINTS" id="PR01415">
    <property type="entry name" value="ANKYRIN"/>
</dbReference>
<dbReference type="Proteomes" id="UP000186817">
    <property type="component" value="Unassembled WGS sequence"/>
</dbReference>
<feature type="repeat" description="ANK" evidence="3">
    <location>
        <begin position="208"/>
        <end position="240"/>
    </location>
</feature>
<dbReference type="Pfam" id="PF00023">
    <property type="entry name" value="Ank"/>
    <property type="match status" value="2"/>
</dbReference>
<evidence type="ECO:0000259" key="4">
    <source>
        <dbReference type="PROSITE" id="PS50053"/>
    </source>
</evidence>
<gene>
    <name evidence="5" type="primary">ANKRD50</name>
    <name evidence="5" type="ORF">AK812_SmicGene16394</name>
</gene>
<comment type="caution">
    <text evidence="5">The sequence shown here is derived from an EMBL/GenBank/DDBJ whole genome shotgun (WGS) entry which is preliminary data.</text>
</comment>
<evidence type="ECO:0000313" key="6">
    <source>
        <dbReference type="Proteomes" id="UP000186817"/>
    </source>
</evidence>
<dbReference type="AlphaFoldDB" id="A0A1Q9E0F5"/>
<feature type="repeat" description="ANK" evidence="3">
    <location>
        <begin position="472"/>
        <end position="504"/>
    </location>
</feature>
<dbReference type="PANTHER" id="PTHR24166">
    <property type="entry name" value="ROLLING PEBBLES, ISOFORM B"/>
    <property type="match status" value="1"/>
</dbReference>
<keyword evidence="1" id="KW-0677">Repeat</keyword>
<keyword evidence="6" id="KW-1185">Reference proteome</keyword>
<evidence type="ECO:0000256" key="1">
    <source>
        <dbReference type="ARBA" id="ARBA00022737"/>
    </source>
</evidence>
<feature type="repeat" description="ANK" evidence="3">
    <location>
        <begin position="108"/>
        <end position="140"/>
    </location>
</feature>
<dbReference type="CDD" id="cd17039">
    <property type="entry name" value="Ubl_ubiquitin_like"/>
    <property type="match status" value="1"/>
</dbReference>
<dbReference type="OrthoDB" id="194358at2759"/>
<feature type="domain" description="Ubiquitin-like" evidence="4">
    <location>
        <begin position="1"/>
        <end position="56"/>
    </location>
</feature>
<evidence type="ECO:0000256" key="2">
    <source>
        <dbReference type="ARBA" id="ARBA00023043"/>
    </source>
</evidence>
<name>A0A1Q9E0F5_SYMMI</name>
<feature type="repeat" description="ANK" evidence="3">
    <location>
        <begin position="373"/>
        <end position="405"/>
    </location>
</feature>
<dbReference type="Pfam" id="PF13637">
    <property type="entry name" value="Ank_4"/>
    <property type="match status" value="1"/>
</dbReference>
<organism evidence="5 6">
    <name type="scientific">Symbiodinium microadriaticum</name>
    <name type="common">Dinoflagellate</name>
    <name type="synonym">Zooxanthella microadriatica</name>
    <dbReference type="NCBI Taxonomy" id="2951"/>
    <lineage>
        <taxon>Eukaryota</taxon>
        <taxon>Sar</taxon>
        <taxon>Alveolata</taxon>
        <taxon>Dinophyceae</taxon>
        <taxon>Suessiales</taxon>
        <taxon>Symbiodiniaceae</taxon>
        <taxon>Symbiodinium</taxon>
    </lineage>
</organism>
<feature type="repeat" description="ANK" evidence="3">
    <location>
        <begin position="505"/>
        <end position="537"/>
    </location>
</feature>
<feature type="repeat" description="ANK" evidence="3">
    <location>
        <begin position="406"/>
        <end position="438"/>
    </location>
</feature>
<dbReference type="PROSITE" id="PS50297">
    <property type="entry name" value="ANK_REP_REGION"/>
    <property type="match status" value="12"/>
</dbReference>
<dbReference type="Gene3D" id="1.25.40.20">
    <property type="entry name" value="Ankyrin repeat-containing domain"/>
    <property type="match status" value="5"/>
</dbReference>
<dbReference type="PANTHER" id="PTHR24166:SF48">
    <property type="entry name" value="PROTEIN VAPYRIN"/>
    <property type="match status" value="1"/>
</dbReference>
<sequence>MLRLWTLSGESITCPVEELEDVKALKRLLHDLHQFPPRFRQRILIDGRNLDDSAKLDPSVDATVVLQALQQPSQSEADSLAAAAECGSLSKVEAILQLPQDPDAPDRSGGRPIFIASLHGHIETVRLLLEAKADKDSVDHNGATALMGACCRGHLEVARLLLEAGVDKDAAGVDDGITALMLAALGGHTEVLQLLIEASVDIDTRDNRGDTSLMHAAIRGHFDAACVLLGAGCSIDACNGNGHTALLNASVTGHKDVVRLLLELRADLEVVDVEGMTALTSAALTGQLEVVALLLEAGADKNSTTANGHSALMRAAVKGQTDMVRLLVEASADKDTVDDGGCTALHFAANYGHKEIAALLLKGGADMNAANNEGNTPLMRAISIGHFSIVRVLLQARADMDARNKSGCTPLMLASLVGDYKAAYYLLEAGASKNLTRDDGATALFIASLQGSAAVVQVLLNAGVDTDIALKNGLTALMIACSEGQILIATLLLEAGADKDAVDDKGFTALDIASWHGHAEAVRLLSEASADPKPVSRAVGALSMRAPGPSSDQEIFWQMAAMCGAGFCIVALLAIPLYSRLRRPSYMSPERHLGDDYSYPSDVWSVGVAVFSAFALKQALWQALCEESEPLTSAPSVNGSSLNGVDVEAELPFERHSQPALADVSDTSGDLWELVVQEALQDARWARVLQVDLLRKGGKGWDLTRRTWLEPASVCVEVLEQGWYLLDQEKERNRIHFGCPEKVAIEPDDQDYWMEQSTGSDIAERRDEVQLDLTADEQPDSVTQLIGWDVSRGEEPPTVFEEADLAAYLEAVDLQFIYLEDLVEVKKVDDSFYTPDVEALLSNLEAEKAYDWIRLQWKCTPLQRAEEGHPVTFLGVDVHVGRDEGGNYGFLLCQSGYIQELLRCYSIVPKQRAAPVPKEWFKDVPETESYSQEELRAAQKVTGELLWVTQRSRVDLAYAVAVMGSWTVKAPRVVKKIGMRLLEYLGVTCDYRLSLIPGADAYNGVTVFSDASFAPYGCNSDPRAHPAALCDLVAHCLCRSPLERASAPSLVGHEFLSHLTQGDGLAPERQVFAAWLHTIP</sequence>
<feature type="repeat" description="ANK" evidence="3">
    <location>
        <begin position="175"/>
        <end position="207"/>
    </location>
</feature>
<dbReference type="PROSITE" id="PS50088">
    <property type="entry name" value="ANK_REPEAT"/>
    <property type="match status" value="13"/>
</dbReference>
<reference evidence="5 6" key="1">
    <citation type="submission" date="2016-02" db="EMBL/GenBank/DDBJ databases">
        <title>Genome analysis of coral dinoflagellate symbionts highlights evolutionary adaptations to a symbiotic lifestyle.</title>
        <authorList>
            <person name="Aranda M."/>
            <person name="Li Y."/>
            <person name="Liew Y.J."/>
            <person name="Baumgarten S."/>
            <person name="Simakov O."/>
            <person name="Wilson M."/>
            <person name="Piel J."/>
            <person name="Ashoor H."/>
            <person name="Bougouffa S."/>
            <person name="Bajic V.B."/>
            <person name="Ryu T."/>
            <person name="Ravasi T."/>
            <person name="Bayer T."/>
            <person name="Micklem G."/>
            <person name="Kim H."/>
            <person name="Bhak J."/>
            <person name="Lajeunesse T.C."/>
            <person name="Voolstra C.R."/>
        </authorList>
    </citation>
    <scope>NUCLEOTIDE SEQUENCE [LARGE SCALE GENOMIC DNA]</scope>
    <source>
        <strain evidence="5 6">CCMP2467</strain>
    </source>
</reference>
<dbReference type="InterPro" id="IPR036770">
    <property type="entry name" value="Ankyrin_rpt-contain_sf"/>
</dbReference>
<dbReference type="InterPro" id="IPR011009">
    <property type="entry name" value="Kinase-like_dom_sf"/>
</dbReference>
<dbReference type="EMBL" id="LSRX01000311">
    <property type="protein sequence ID" value="OLQ00906.1"/>
    <property type="molecule type" value="Genomic_DNA"/>
</dbReference>
<feature type="repeat" description="ANK" evidence="3">
    <location>
        <begin position="340"/>
        <end position="372"/>
    </location>
</feature>
<proteinExistence type="predicted"/>
<dbReference type="Gene3D" id="1.10.510.10">
    <property type="entry name" value="Transferase(Phosphotransferase) domain 1"/>
    <property type="match status" value="1"/>
</dbReference>
<evidence type="ECO:0000313" key="5">
    <source>
        <dbReference type="EMBL" id="OLQ00906.1"/>
    </source>
</evidence>
<feature type="repeat" description="ANK" evidence="3">
    <location>
        <begin position="274"/>
        <end position="306"/>
    </location>
</feature>
<feature type="repeat" description="ANK" evidence="3">
    <location>
        <begin position="439"/>
        <end position="471"/>
    </location>
</feature>
<evidence type="ECO:0000256" key="3">
    <source>
        <dbReference type="PROSITE-ProRule" id="PRU00023"/>
    </source>
</evidence>
<dbReference type="InterPro" id="IPR000626">
    <property type="entry name" value="Ubiquitin-like_dom"/>
</dbReference>
<feature type="repeat" description="ANK" evidence="3">
    <location>
        <begin position="141"/>
        <end position="173"/>
    </location>
</feature>
<dbReference type="InterPro" id="IPR050889">
    <property type="entry name" value="Dendritic_Spine_Reg/Scaffold"/>
</dbReference>
<accession>A0A1Q9E0F5</accession>
<dbReference type="InterPro" id="IPR002110">
    <property type="entry name" value="Ankyrin_rpt"/>
</dbReference>
<feature type="repeat" description="ANK" evidence="3">
    <location>
        <begin position="307"/>
        <end position="339"/>
    </location>
</feature>
<dbReference type="SUPFAM" id="SSF48403">
    <property type="entry name" value="Ankyrin repeat"/>
    <property type="match status" value="2"/>
</dbReference>
<dbReference type="PROSITE" id="PS50053">
    <property type="entry name" value="UBIQUITIN_2"/>
    <property type="match status" value="1"/>
</dbReference>
<dbReference type="SMART" id="SM00248">
    <property type="entry name" value="ANK"/>
    <property type="match status" value="14"/>
</dbReference>
<dbReference type="SUPFAM" id="SSF56112">
    <property type="entry name" value="Protein kinase-like (PK-like)"/>
    <property type="match status" value="1"/>
</dbReference>
<protein>
    <submittedName>
        <fullName evidence="5">Ankyrin repeat domain-containing protein 50</fullName>
    </submittedName>
</protein>
<dbReference type="Pfam" id="PF12796">
    <property type="entry name" value="Ank_2"/>
    <property type="match status" value="4"/>
</dbReference>
<keyword evidence="2 3" id="KW-0040">ANK repeat</keyword>